<gene>
    <name evidence="2" type="ORF">RUM8411_02515</name>
</gene>
<dbReference type="EMBL" id="FWFP01000006">
    <property type="protein sequence ID" value="SLN52093.1"/>
    <property type="molecule type" value="Genomic_DNA"/>
</dbReference>
<evidence type="ECO:0000256" key="1">
    <source>
        <dbReference type="SAM" id="MobiDB-lite"/>
    </source>
</evidence>
<reference evidence="3" key="1">
    <citation type="submission" date="2017-03" db="EMBL/GenBank/DDBJ databases">
        <authorList>
            <person name="Rodrigo-Torres L."/>
            <person name="Arahal R.D."/>
            <person name="Lucena T."/>
        </authorList>
    </citation>
    <scope>NUCLEOTIDE SEQUENCE [LARGE SCALE GENOMIC DNA]</scope>
    <source>
        <strain evidence="3">CECT 8411</strain>
    </source>
</reference>
<evidence type="ECO:0000313" key="2">
    <source>
        <dbReference type="EMBL" id="SLN52093.1"/>
    </source>
</evidence>
<dbReference type="Proteomes" id="UP000193778">
    <property type="component" value="Unassembled WGS sequence"/>
</dbReference>
<evidence type="ECO:0000313" key="3">
    <source>
        <dbReference type="Proteomes" id="UP000193778"/>
    </source>
</evidence>
<proteinExistence type="predicted"/>
<dbReference type="RefSeq" id="WP_159453890.1">
    <property type="nucleotide sequence ID" value="NZ_FWFP01000006.1"/>
</dbReference>
<keyword evidence="3" id="KW-1185">Reference proteome</keyword>
<name>A0A1X6ZHT7_9RHOB</name>
<dbReference type="AlphaFoldDB" id="A0A1X6ZHT7"/>
<feature type="region of interest" description="Disordered" evidence="1">
    <location>
        <begin position="17"/>
        <end position="50"/>
    </location>
</feature>
<protein>
    <submittedName>
        <fullName evidence="2">Uncharacterized protein</fullName>
    </submittedName>
</protein>
<organism evidence="2 3">
    <name type="scientific">Ruegeria meonggei</name>
    <dbReference type="NCBI Taxonomy" id="1446476"/>
    <lineage>
        <taxon>Bacteria</taxon>
        <taxon>Pseudomonadati</taxon>
        <taxon>Pseudomonadota</taxon>
        <taxon>Alphaproteobacteria</taxon>
        <taxon>Rhodobacterales</taxon>
        <taxon>Roseobacteraceae</taxon>
        <taxon>Ruegeria</taxon>
    </lineage>
</organism>
<sequence>MMIRRICINQSELPHVCDGDNETQTSTDTTGLGVVPDFGSLGRPIEEFSP</sequence>
<accession>A0A1X6ZHT7</accession>